<dbReference type="Pfam" id="PF00468">
    <property type="entry name" value="Ribosomal_L34"/>
    <property type="match status" value="1"/>
</dbReference>
<name>A0A1F7WRW6_9BACT</name>
<protein>
    <recommendedName>
        <fullName evidence="4 5">Large ribosomal subunit protein bL34</fullName>
    </recommendedName>
</protein>
<accession>A0A1F7WRW6</accession>
<dbReference type="FunFam" id="1.10.287.3980:FF:000001">
    <property type="entry name" value="Mitochondrial ribosomal protein L34"/>
    <property type="match status" value="1"/>
</dbReference>
<evidence type="ECO:0000256" key="1">
    <source>
        <dbReference type="ARBA" id="ARBA00010111"/>
    </source>
</evidence>
<dbReference type="NCBIfam" id="TIGR01030">
    <property type="entry name" value="rpmH_bact"/>
    <property type="match status" value="1"/>
</dbReference>
<comment type="similarity">
    <text evidence="1 5">Belongs to the bacterial ribosomal protein bL34 family.</text>
</comment>
<reference evidence="7 8" key="1">
    <citation type="journal article" date="2016" name="Nat. Commun.">
        <title>Thousands of microbial genomes shed light on interconnected biogeochemical processes in an aquifer system.</title>
        <authorList>
            <person name="Anantharaman K."/>
            <person name="Brown C.T."/>
            <person name="Hug L.A."/>
            <person name="Sharon I."/>
            <person name="Castelle C.J."/>
            <person name="Probst A.J."/>
            <person name="Thomas B.C."/>
            <person name="Singh A."/>
            <person name="Wilkins M.J."/>
            <person name="Karaoz U."/>
            <person name="Brodie E.L."/>
            <person name="Williams K.H."/>
            <person name="Hubbard S.S."/>
            <person name="Banfield J.F."/>
        </authorList>
    </citation>
    <scope>NUCLEOTIDE SEQUENCE [LARGE SCALE GENOMIC DNA]</scope>
</reference>
<dbReference type="InterPro" id="IPR000271">
    <property type="entry name" value="Ribosomal_bL34"/>
</dbReference>
<dbReference type="GO" id="GO:0005840">
    <property type="term" value="C:ribosome"/>
    <property type="evidence" value="ECO:0007669"/>
    <property type="project" value="UniProtKB-KW"/>
</dbReference>
<proteinExistence type="inferred from homology"/>
<evidence type="ECO:0000256" key="6">
    <source>
        <dbReference type="SAM" id="MobiDB-lite"/>
    </source>
</evidence>
<feature type="region of interest" description="Disordered" evidence="6">
    <location>
        <begin position="1"/>
        <end position="26"/>
    </location>
</feature>
<evidence type="ECO:0000256" key="4">
    <source>
        <dbReference type="ARBA" id="ARBA00035177"/>
    </source>
</evidence>
<dbReference type="EMBL" id="MGFM01000036">
    <property type="protein sequence ID" value="OGM05490.1"/>
    <property type="molecule type" value="Genomic_DNA"/>
</dbReference>
<evidence type="ECO:0000256" key="3">
    <source>
        <dbReference type="ARBA" id="ARBA00023274"/>
    </source>
</evidence>
<evidence type="ECO:0000313" key="7">
    <source>
        <dbReference type="EMBL" id="OGM05490.1"/>
    </source>
</evidence>
<dbReference type="PANTHER" id="PTHR14503:SF4">
    <property type="entry name" value="LARGE RIBOSOMAL SUBUNIT PROTEIN BL34M"/>
    <property type="match status" value="1"/>
</dbReference>
<organism evidence="7 8">
    <name type="scientific">Candidatus Woesebacteria bacterium GWB1_43_5</name>
    <dbReference type="NCBI Taxonomy" id="1802474"/>
    <lineage>
        <taxon>Bacteria</taxon>
        <taxon>Candidatus Woeseibacteriota</taxon>
    </lineage>
</organism>
<dbReference type="GO" id="GO:1990904">
    <property type="term" value="C:ribonucleoprotein complex"/>
    <property type="evidence" value="ECO:0007669"/>
    <property type="project" value="UniProtKB-KW"/>
</dbReference>
<dbReference type="HAMAP" id="MF_00391">
    <property type="entry name" value="Ribosomal_bL34"/>
    <property type="match status" value="1"/>
</dbReference>
<keyword evidence="3 5" id="KW-0687">Ribonucleoprotein</keyword>
<dbReference type="GO" id="GO:0006412">
    <property type="term" value="P:translation"/>
    <property type="evidence" value="ECO:0007669"/>
    <property type="project" value="UniProtKB-UniRule"/>
</dbReference>
<sequence>MLVVPKRTYQPSQTRRNRKYGYRSRTATMKGKLVVKRRKLKGRARLTF</sequence>
<evidence type="ECO:0000256" key="5">
    <source>
        <dbReference type="HAMAP-Rule" id="MF_00391"/>
    </source>
</evidence>
<evidence type="ECO:0000313" key="8">
    <source>
        <dbReference type="Proteomes" id="UP000178812"/>
    </source>
</evidence>
<dbReference type="GO" id="GO:0003735">
    <property type="term" value="F:structural constituent of ribosome"/>
    <property type="evidence" value="ECO:0007669"/>
    <property type="project" value="InterPro"/>
</dbReference>
<dbReference type="PANTHER" id="PTHR14503">
    <property type="entry name" value="MITOCHONDRIAL RIBOSOMAL PROTEIN 34 FAMILY MEMBER"/>
    <property type="match status" value="1"/>
</dbReference>
<dbReference type="AlphaFoldDB" id="A0A1F7WRW6"/>
<dbReference type="Gene3D" id="1.10.287.3980">
    <property type="match status" value="1"/>
</dbReference>
<comment type="caution">
    <text evidence="7">The sequence shown here is derived from an EMBL/GenBank/DDBJ whole genome shotgun (WGS) entry which is preliminary data.</text>
</comment>
<evidence type="ECO:0000256" key="2">
    <source>
        <dbReference type="ARBA" id="ARBA00022980"/>
    </source>
</evidence>
<gene>
    <name evidence="5" type="primary">rpmH</name>
    <name evidence="7" type="ORF">A2125_01930</name>
</gene>
<keyword evidence="2 5" id="KW-0689">Ribosomal protein</keyword>
<dbReference type="Proteomes" id="UP000178812">
    <property type="component" value="Unassembled WGS sequence"/>
</dbReference>